<feature type="compositionally biased region" description="Pro residues" evidence="1">
    <location>
        <begin position="251"/>
        <end position="275"/>
    </location>
</feature>
<feature type="compositionally biased region" description="Low complexity" evidence="1">
    <location>
        <begin position="214"/>
        <end position="226"/>
    </location>
</feature>
<sequence>MWGPEPIPADIGRGGAELHPGQVASPSPSFSSTICTSEIGLRSSQPQRDKRKSTEPGVIHKDTRSLPSVEQRKLETQLRPRSVHSVAIFTKRAVVSVTPSEPKRPDSACVTSREQKVKMETTSCSGSVTGLISELSDPRLCQRTGCSPLLQLSTDLTPEDQVERICRTSRGSHSEEDLLELRSRLEAASHDDCKRVAVQTAPGSGTHEQNCWVTESGSSEQTSSFSNVHSASQRFSFPVLNGDSKPLTSITPPPPPPHPPPPPPPPPHPPPPAVPLPQIEKTSGSCDPGPSVMNQFVFSRLRNFLTPVKPPVLRAEQSRFCLHRPSGVPLEVRFNDTLQRLQPGNKSPALSSSFSDDRRQAPRILTRSQPDAHKHKLPDYTIVRGLFNTRRLTEGIRSEMKDEFDRVLRRRRRISPSSRGRTCFTEILRVLFSCSNKGFMDEVTRYDGEREDDIKQEESKRRDRTGVKQREKIKGVASSVQS</sequence>
<dbReference type="EMBL" id="CADEAL010000670">
    <property type="protein sequence ID" value="CAB1423665.1"/>
    <property type="molecule type" value="Genomic_DNA"/>
</dbReference>
<feature type="compositionally biased region" description="Polar residues" evidence="1">
    <location>
        <begin position="201"/>
        <end position="213"/>
    </location>
</feature>
<feature type="compositionally biased region" description="Polar residues" evidence="1">
    <location>
        <begin position="341"/>
        <end position="354"/>
    </location>
</feature>
<organism evidence="2 3">
    <name type="scientific">Pleuronectes platessa</name>
    <name type="common">European plaice</name>
    <dbReference type="NCBI Taxonomy" id="8262"/>
    <lineage>
        <taxon>Eukaryota</taxon>
        <taxon>Metazoa</taxon>
        <taxon>Chordata</taxon>
        <taxon>Craniata</taxon>
        <taxon>Vertebrata</taxon>
        <taxon>Euteleostomi</taxon>
        <taxon>Actinopterygii</taxon>
        <taxon>Neopterygii</taxon>
        <taxon>Teleostei</taxon>
        <taxon>Neoteleostei</taxon>
        <taxon>Acanthomorphata</taxon>
        <taxon>Carangaria</taxon>
        <taxon>Pleuronectiformes</taxon>
        <taxon>Pleuronectoidei</taxon>
        <taxon>Pleuronectidae</taxon>
        <taxon>Pleuronectes</taxon>
    </lineage>
</organism>
<evidence type="ECO:0000313" key="2">
    <source>
        <dbReference type="EMBL" id="CAB1423665.1"/>
    </source>
</evidence>
<accession>A0A9N7U2Q1</accession>
<feature type="region of interest" description="Disordered" evidence="1">
    <location>
        <begin position="341"/>
        <end position="372"/>
    </location>
</feature>
<evidence type="ECO:0000256" key="1">
    <source>
        <dbReference type="SAM" id="MobiDB-lite"/>
    </source>
</evidence>
<feature type="compositionally biased region" description="Basic and acidic residues" evidence="1">
    <location>
        <begin position="447"/>
        <end position="474"/>
    </location>
</feature>
<dbReference type="Proteomes" id="UP001153269">
    <property type="component" value="Unassembled WGS sequence"/>
</dbReference>
<feature type="region of interest" description="Disordered" evidence="1">
    <location>
        <begin position="447"/>
        <end position="482"/>
    </location>
</feature>
<feature type="compositionally biased region" description="Polar residues" evidence="1">
    <location>
        <begin position="24"/>
        <end position="46"/>
    </location>
</feature>
<dbReference type="AlphaFoldDB" id="A0A9N7U2Q1"/>
<evidence type="ECO:0000313" key="3">
    <source>
        <dbReference type="Proteomes" id="UP001153269"/>
    </source>
</evidence>
<name>A0A9N7U2Q1_PLEPL</name>
<gene>
    <name evidence="2" type="ORF">PLEPLA_LOCUS11586</name>
</gene>
<protein>
    <submittedName>
        <fullName evidence="2">Uncharacterized protein</fullName>
    </submittedName>
</protein>
<reference evidence="2" key="1">
    <citation type="submission" date="2020-03" db="EMBL/GenBank/DDBJ databases">
        <authorList>
            <person name="Weist P."/>
        </authorList>
    </citation>
    <scope>NUCLEOTIDE SEQUENCE</scope>
</reference>
<feature type="compositionally biased region" description="Basic and acidic residues" evidence="1">
    <location>
        <begin position="52"/>
        <end position="77"/>
    </location>
</feature>
<comment type="caution">
    <text evidence="2">The sequence shown here is derived from an EMBL/GenBank/DDBJ whole genome shotgun (WGS) entry which is preliminary data.</text>
</comment>
<feature type="region of interest" description="Disordered" evidence="1">
    <location>
        <begin position="1"/>
        <end position="77"/>
    </location>
</feature>
<feature type="region of interest" description="Disordered" evidence="1">
    <location>
        <begin position="200"/>
        <end position="288"/>
    </location>
</feature>
<keyword evidence="3" id="KW-1185">Reference proteome</keyword>
<proteinExistence type="predicted"/>